<evidence type="ECO:0000313" key="3">
    <source>
        <dbReference type="EMBL" id="RUO39344.1"/>
    </source>
</evidence>
<organism evidence="3 4">
    <name type="scientific">Aliidiomarina taiwanensis</name>
    <dbReference type="NCBI Taxonomy" id="946228"/>
    <lineage>
        <taxon>Bacteria</taxon>
        <taxon>Pseudomonadati</taxon>
        <taxon>Pseudomonadota</taxon>
        <taxon>Gammaproteobacteria</taxon>
        <taxon>Alteromonadales</taxon>
        <taxon>Idiomarinaceae</taxon>
        <taxon>Aliidiomarina</taxon>
    </lineage>
</organism>
<proteinExistence type="predicted"/>
<evidence type="ECO:0000256" key="1">
    <source>
        <dbReference type="SAM" id="SignalP"/>
    </source>
</evidence>
<protein>
    <submittedName>
        <fullName evidence="3">DUF4426 domain-containing protein</fullName>
    </submittedName>
</protein>
<name>A0A432WZZ6_9GAMM</name>
<feature type="signal peptide" evidence="1">
    <location>
        <begin position="1"/>
        <end position="25"/>
    </location>
</feature>
<dbReference type="RefSeq" id="WP_126757844.1">
    <property type="nucleotide sequence ID" value="NZ_PIPQ01000006.1"/>
</dbReference>
<comment type="caution">
    <text evidence="3">The sequence shown here is derived from an EMBL/GenBank/DDBJ whole genome shotgun (WGS) entry which is preliminary data.</text>
</comment>
<gene>
    <name evidence="3" type="ORF">CWE15_09460</name>
</gene>
<accession>A0A432WZZ6</accession>
<dbReference type="Gene3D" id="2.60.40.3340">
    <property type="entry name" value="Domain of unknown function DUF4426"/>
    <property type="match status" value="1"/>
</dbReference>
<dbReference type="OrthoDB" id="8563353at2"/>
<dbReference type="AlphaFoldDB" id="A0A432WZZ6"/>
<reference evidence="3 4" key="1">
    <citation type="journal article" date="2011" name="Front. Microbiol.">
        <title>Genomic signatures of strain selection and enhancement in Bacillus atrophaeus var. globigii, a historical biowarfare simulant.</title>
        <authorList>
            <person name="Gibbons H.S."/>
            <person name="Broomall S.M."/>
            <person name="McNew L.A."/>
            <person name="Daligault H."/>
            <person name="Chapman C."/>
            <person name="Bruce D."/>
            <person name="Karavis M."/>
            <person name="Krepps M."/>
            <person name="McGregor P.A."/>
            <person name="Hong C."/>
            <person name="Park K.H."/>
            <person name="Akmal A."/>
            <person name="Feldman A."/>
            <person name="Lin J.S."/>
            <person name="Chang W.E."/>
            <person name="Higgs B.W."/>
            <person name="Demirev P."/>
            <person name="Lindquist J."/>
            <person name="Liem A."/>
            <person name="Fochler E."/>
            <person name="Read T.D."/>
            <person name="Tapia R."/>
            <person name="Johnson S."/>
            <person name="Bishop-Lilly K.A."/>
            <person name="Detter C."/>
            <person name="Han C."/>
            <person name="Sozhamannan S."/>
            <person name="Rosenzweig C.N."/>
            <person name="Skowronski E.W."/>
        </authorList>
    </citation>
    <scope>NUCLEOTIDE SEQUENCE [LARGE SCALE GENOMIC DNA]</scope>
    <source>
        <strain evidence="3 4">AIT1</strain>
    </source>
</reference>
<sequence>MGAYTQLIARGLFMTLMLFAATVSAQQTAQVQGGQFERLGSWEVHYSAFPSSFLQPEVAQAYNLVRSRAQAVISISVLDQESKQSQRVAMSGYALNSLGQRKELNFRRITEGDALYYLSSIQHGNDDRYRFFITIRHGDNSEELRFTQTFYRN</sequence>
<dbReference type="EMBL" id="PIPQ01000006">
    <property type="protein sequence ID" value="RUO39344.1"/>
    <property type="molecule type" value="Genomic_DNA"/>
</dbReference>
<dbReference type="Pfam" id="PF14467">
    <property type="entry name" value="DUF4426"/>
    <property type="match status" value="1"/>
</dbReference>
<dbReference type="InterPro" id="IPR025218">
    <property type="entry name" value="DUF4426"/>
</dbReference>
<dbReference type="Proteomes" id="UP000286976">
    <property type="component" value="Unassembled WGS sequence"/>
</dbReference>
<feature type="chain" id="PRO_5019440084" evidence="1">
    <location>
        <begin position="26"/>
        <end position="153"/>
    </location>
</feature>
<evidence type="ECO:0000313" key="4">
    <source>
        <dbReference type="Proteomes" id="UP000286976"/>
    </source>
</evidence>
<keyword evidence="1" id="KW-0732">Signal</keyword>
<keyword evidence="4" id="KW-1185">Reference proteome</keyword>
<evidence type="ECO:0000259" key="2">
    <source>
        <dbReference type="Pfam" id="PF14467"/>
    </source>
</evidence>
<feature type="domain" description="DUF4426" evidence="2">
    <location>
        <begin position="37"/>
        <end position="152"/>
    </location>
</feature>